<protein>
    <submittedName>
        <fullName evidence="1">Uncharacterized protein</fullName>
    </submittedName>
</protein>
<evidence type="ECO:0000313" key="2">
    <source>
        <dbReference type="Proteomes" id="UP000827976"/>
    </source>
</evidence>
<sequence>MNPNPRNSIPIHSQMSTSSISMDPDDPLDLFSRRHRSLLISSHGQPNGHQEAMKFGRSAVDDLLSSELGKHDYDWLLTPPGTPLTSSLDASEQQLPTRAPKSSLNVRASSTTKSSRLSVSQSENGHSNKPARSISAMRPSISSTHSSNYLSNNNRTSILNTSTASVTSRPSTPSNRSTTTTSSRSSTLTSRPVSSRPSTPTRTRPPPTSPADKPKPMHCSRPSTPNGRPQLPSSSNSNSNSNSNTLAPRPSSRPSTPTRRTPSSVPRSTTTSKPSSRPSSPAARPRTPVQPINIPDFPLDVPPNLKTKLPERPASAGRTRPGIALTTRTTSSSAEVTPLSSNRRSSSPIVTRGRLPESSPISQSHSNGYETTPPDFQKSMKPTRTPVSYSDQTTGFGRSLSKKSLDMAFKHMDIRQNIGGGIRSTSIFPHSIRSSTKGRTYSKSDQTAHTANNAVHMRQNFNGTLTEDCYEAISENGHRDPYGSYRYDTILLKEDSKSMNWLHSIDDKSAQSPEFDHRFEPLPEPFSPL</sequence>
<dbReference type="Proteomes" id="UP000827976">
    <property type="component" value="Chromosome 12"/>
</dbReference>
<keyword evidence="2" id="KW-1185">Reference proteome</keyword>
<comment type="caution">
    <text evidence="1">The sequence shown here is derived from an EMBL/GenBank/DDBJ whole genome shotgun (WGS) entry which is preliminary data.</text>
</comment>
<gene>
    <name evidence="1" type="ORF">IHE45_12G059100</name>
</gene>
<accession>A0ACB7V290</accession>
<proteinExistence type="predicted"/>
<evidence type="ECO:0000313" key="1">
    <source>
        <dbReference type="EMBL" id="KAH7667451.1"/>
    </source>
</evidence>
<organism evidence="1 2">
    <name type="scientific">Dioscorea alata</name>
    <name type="common">Purple yam</name>
    <dbReference type="NCBI Taxonomy" id="55571"/>
    <lineage>
        <taxon>Eukaryota</taxon>
        <taxon>Viridiplantae</taxon>
        <taxon>Streptophyta</taxon>
        <taxon>Embryophyta</taxon>
        <taxon>Tracheophyta</taxon>
        <taxon>Spermatophyta</taxon>
        <taxon>Magnoliopsida</taxon>
        <taxon>Liliopsida</taxon>
        <taxon>Dioscoreales</taxon>
        <taxon>Dioscoreaceae</taxon>
        <taxon>Dioscorea</taxon>
    </lineage>
</organism>
<name>A0ACB7V290_DIOAL</name>
<reference evidence="2" key="1">
    <citation type="journal article" date="2022" name="Nat. Commun.">
        <title>Chromosome evolution and the genetic basis of agronomically important traits in greater yam.</title>
        <authorList>
            <person name="Bredeson J.V."/>
            <person name="Lyons J.B."/>
            <person name="Oniyinde I.O."/>
            <person name="Okereke N.R."/>
            <person name="Kolade O."/>
            <person name="Nnabue I."/>
            <person name="Nwadili C.O."/>
            <person name="Hribova E."/>
            <person name="Parker M."/>
            <person name="Nwogha J."/>
            <person name="Shu S."/>
            <person name="Carlson J."/>
            <person name="Kariba R."/>
            <person name="Muthemba S."/>
            <person name="Knop K."/>
            <person name="Barton G.J."/>
            <person name="Sherwood A.V."/>
            <person name="Lopez-Montes A."/>
            <person name="Asiedu R."/>
            <person name="Jamnadass R."/>
            <person name="Muchugi A."/>
            <person name="Goodstein D."/>
            <person name="Egesi C.N."/>
            <person name="Featherston J."/>
            <person name="Asfaw A."/>
            <person name="Simpson G.G."/>
            <person name="Dolezel J."/>
            <person name="Hendre P.S."/>
            <person name="Van Deynze A."/>
            <person name="Kumar P.L."/>
            <person name="Obidiegwu J.E."/>
            <person name="Bhattacharjee R."/>
            <person name="Rokhsar D.S."/>
        </authorList>
    </citation>
    <scope>NUCLEOTIDE SEQUENCE [LARGE SCALE GENOMIC DNA]</scope>
    <source>
        <strain evidence="2">cv. TDa95/00328</strain>
    </source>
</reference>
<dbReference type="EMBL" id="CM037022">
    <property type="protein sequence ID" value="KAH7667451.1"/>
    <property type="molecule type" value="Genomic_DNA"/>
</dbReference>